<dbReference type="GO" id="GO:0016783">
    <property type="term" value="F:sulfurtransferase activity"/>
    <property type="evidence" value="ECO:0007669"/>
    <property type="project" value="TreeGrafter"/>
</dbReference>
<dbReference type="UniPathway" id="UPA00988"/>
<dbReference type="Proteomes" id="UP000800097">
    <property type="component" value="Unassembled WGS sequence"/>
</dbReference>
<comment type="subcellular location">
    <subcellularLocation>
        <location evidence="3">Cytoplasm</location>
    </subcellularLocation>
</comment>
<dbReference type="InterPro" id="IPR019407">
    <property type="entry name" value="CTU2"/>
</dbReference>
<dbReference type="InterPro" id="IPR014729">
    <property type="entry name" value="Rossmann-like_a/b/a_fold"/>
</dbReference>
<keyword evidence="5" id="KW-1185">Reference proteome</keyword>
<evidence type="ECO:0000313" key="5">
    <source>
        <dbReference type="Proteomes" id="UP000800097"/>
    </source>
</evidence>
<comment type="pathway">
    <text evidence="3">tRNA modification; 5-methoxycarbonylmethyl-2-thiouridine-tRNA biosynthesis.</text>
</comment>
<dbReference type="Gene3D" id="3.40.50.620">
    <property type="entry name" value="HUPs"/>
    <property type="match status" value="1"/>
</dbReference>
<dbReference type="SUPFAM" id="SSF52402">
    <property type="entry name" value="Adenine nucleotide alpha hydrolases-like"/>
    <property type="match status" value="1"/>
</dbReference>
<dbReference type="PANTHER" id="PTHR20882">
    <property type="entry name" value="CYTOPLASMIC TRNA 2-THIOLATION PROTEIN 2"/>
    <property type="match status" value="1"/>
</dbReference>
<dbReference type="Pfam" id="PF10288">
    <property type="entry name" value="CTU2"/>
    <property type="match status" value="1"/>
</dbReference>
<comment type="function">
    <text evidence="3">Plays a central role in 2-thiolation of mcm(5)S(2)U at tRNA wobble positions of tRNA(Lys), tRNA(Glu) and tRNA(Gln). May act by forming a heterodimer with NCS6 that ligates sulfur from thiocarboxylated URM1 onto the uridine of tRNAs at wobble position. Prior mcm(5) tRNA modification by the elongator complex is required for 2-thiolation. May also be involved in protein urmylation.</text>
</comment>
<dbReference type="PANTHER" id="PTHR20882:SF14">
    <property type="entry name" value="CYTOPLASMIC TRNA 2-THIOLATION PROTEIN 2"/>
    <property type="match status" value="1"/>
</dbReference>
<protein>
    <recommendedName>
        <fullName evidence="3">Cytoplasmic tRNA 2-thiolation protein 2</fullName>
    </recommendedName>
</protein>
<accession>A0A6A6JNQ1</accession>
<dbReference type="HAMAP" id="MF_03054">
    <property type="entry name" value="CTU2"/>
    <property type="match status" value="1"/>
</dbReference>
<name>A0A6A6JNQ1_WESOR</name>
<dbReference type="GO" id="GO:0032447">
    <property type="term" value="P:protein urmylation"/>
    <property type="evidence" value="ECO:0007669"/>
    <property type="project" value="UniProtKB-UniRule"/>
</dbReference>
<reference evidence="4" key="1">
    <citation type="journal article" date="2020" name="Stud. Mycol.">
        <title>101 Dothideomycetes genomes: a test case for predicting lifestyles and emergence of pathogens.</title>
        <authorList>
            <person name="Haridas S."/>
            <person name="Albert R."/>
            <person name="Binder M."/>
            <person name="Bloem J."/>
            <person name="Labutti K."/>
            <person name="Salamov A."/>
            <person name="Andreopoulos B."/>
            <person name="Baker S."/>
            <person name="Barry K."/>
            <person name="Bills G."/>
            <person name="Bluhm B."/>
            <person name="Cannon C."/>
            <person name="Castanera R."/>
            <person name="Culley D."/>
            <person name="Daum C."/>
            <person name="Ezra D."/>
            <person name="Gonzalez J."/>
            <person name="Henrissat B."/>
            <person name="Kuo A."/>
            <person name="Liang C."/>
            <person name="Lipzen A."/>
            <person name="Lutzoni F."/>
            <person name="Magnuson J."/>
            <person name="Mondo S."/>
            <person name="Nolan M."/>
            <person name="Ohm R."/>
            <person name="Pangilinan J."/>
            <person name="Park H.-J."/>
            <person name="Ramirez L."/>
            <person name="Alfaro M."/>
            <person name="Sun H."/>
            <person name="Tritt A."/>
            <person name="Yoshinaga Y."/>
            <person name="Zwiers L.-H."/>
            <person name="Turgeon B."/>
            <person name="Goodwin S."/>
            <person name="Spatafora J."/>
            <person name="Crous P."/>
            <person name="Grigoriev I."/>
        </authorList>
    </citation>
    <scope>NUCLEOTIDE SEQUENCE</scope>
    <source>
        <strain evidence="4">CBS 379.55</strain>
    </source>
</reference>
<evidence type="ECO:0000256" key="2">
    <source>
        <dbReference type="ARBA" id="ARBA00022694"/>
    </source>
</evidence>
<dbReference type="GO" id="GO:0002143">
    <property type="term" value="P:tRNA wobble position uridine thiolation"/>
    <property type="evidence" value="ECO:0007669"/>
    <property type="project" value="TreeGrafter"/>
</dbReference>
<keyword evidence="2 3" id="KW-0819">tRNA processing</keyword>
<organism evidence="4 5">
    <name type="scientific">Westerdykella ornata</name>
    <dbReference type="NCBI Taxonomy" id="318751"/>
    <lineage>
        <taxon>Eukaryota</taxon>
        <taxon>Fungi</taxon>
        <taxon>Dikarya</taxon>
        <taxon>Ascomycota</taxon>
        <taxon>Pezizomycotina</taxon>
        <taxon>Dothideomycetes</taxon>
        <taxon>Pleosporomycetidae</taxon>
        <taxon>Pleosporales</taxon>
        <taxon>Sporormiaceae</taxon>
        <taxon>Westerdykella</taxon>
    </lineage>
</organism>
<keyword evidence="1 3" id="KW-0963">Cytoplasm</keyword>
<evidence type="ECO:0000256" key="3">
    <source>
        <dbReference type="HAMAP-Rule" id="MF_03054"/>
    </source>
</evidence>
<sequence>MPGKYLEGLEGQDCRRCKEKKADLVVRREPLCQECFIKYVNTKAIKKMESFRVRHSAPDQQRKILLPLSLGVSSLSLLHILDRQLRSQTHKSGRTGFALVVVYVDESQINESGPSRDLLAQVRGRYPDHEYATVLLQDLFRLIPADDPLLRLLPDQNLENERTPLDHLVALMNSLSWPTARADIIPILRTRLLVEQAKQSACEAVVWGDTTTRLAEKTFSETAKGRGFSLPWQISDGESPFGITFNYPMRDLLKKELFAYADFLDPPLSPLIHDAGPSPSSMNSKTTTIDDVMKQYFESAENFPNYIANVVTTTSKLEAKAISPTDPRCALCSMPVADGRFGNHGWGGYQQDGSANSSSSNTPGLCYGCTRTVSVKSQQS</sequence>
<dbReference type="GO" id="GO:0016779">
    <property type="term" value="F:nucleotidyltransferase activity"/>
    <property type="evidence" value="ECO:0007669"/>
    <property type="project" value="UniProtKB-UniRule"/>
</dbReference>
<comment type="similarity">
    <text evidence="3">Belongs to the CTU2/NCS2 family.</text>
</comment>
<evidence type="ECO:0000313" key="4">
    <source>
        <dbReference type="EMBL" id="KAF2278251.1"/>
    </source>
</evidence>
<proteinExistence type="inferred from homology"/>
<evidence type="ECO:0000256" key="1">
    <source>
        <dbReference type="ARBA" id="ARBA00022490"/>
    </source>
</evidence>
<dbReference type="EMBL" id="ML986488">
    <property type="protein sequence ID" value="KAF2278251.1"/>
    <property type="molecule type" value="Genomic_DNA"/>
</dbReference>
<dbReference type="GO" id="GO:0005829">
    <property type="term" value="C:cytosol"/>
    <property type="evidence" value="ECO:0007669"/>
    <property type="project" value="TreeGrafter"/>
</dbReference>
<dbReference type="AlphaFoldDB" id="A0A6A6JNQ1"/>
<dbReference type="OrthoDB" id="25129at2759"/>
<gene>
    <name evidence="3" type="primary">NCS2</name>
    <name evidence="3" type="synonym">CTU2</name>
    <name evidence="4" type="ORF">EI97DRAFT_373078</name>
</gene>
<dbReference type="GO" id="GO:0000049">
    <property type="term" value="F:tRNA binding"/>
    <property type="evidence" value="ECO:0007669"/>
    <property type="project" value="InterPro"/>
</dbReference>